<evidence type="ECO:0000256" key="1">
    <source>
        <dbReference type="ARBA" id="ARBA00022679"/>
    </source>
</evidence>
<dbReference type="InterPro" id="IPR000182">
    <property type="entry name" value="GNAT_dom"/>
</dbReference>
<dbReference type="AlphaFoldDB" id="A0A7W7ZMQ0"/>
<dbReference type="SUPFAM" id="SSF55729">
    <property type="entry name" value="Acyl-CoA N-acyltransferases (Nat)"/>
    <property type="match status" value="1"/>
</dbReference>
<feature type="domain" description="N-acetyltransferase" evidence="3">
    <location>
        <begin position="3"/>
        <end position="145"/>
    </location>
</feature>
<dbReference type="PROSITE" id="PS51186">
    <property type="entry name" value="GNAT"/>
    <property type="match status" value="1"/>
</dbReference>
<reference evidence="4 5" key="1">
    <citation type="submission" date="2020-08" db="EMBL/GenBank/DDBJ databases">
        <title>Genomic Encyclopedia of Type Strains, Phase IV (KMG-V): Genome sequencing to study the core and pangenomes of soil and plant-associated prokaryotes.</title>
        <authorList>
            <person name="Whitman W."/>
        </authorList>
    </citation>
    <scope>NUCLEOTIDE SEQUENCE [LARGE SCALE GENOMIC DNA]</scope>
    <source>
        <strain evidence="4 5">X5P3</strain>
    </source>
</reference>
<sequence length="147" mass="17232">MEIGFRKAQAEDLAFARNLYFETMRWIIERLFGWDQAREEAYFIGFFRLDEVRIITVDNRDVGWIQEQLEGTSINLGSLYVIPAMQRQGIGSQVLQMLLARARSQSKTITLAVVKINPALHLYARHGFRITHEDAYKFYMRADPRFP</sequence>
<dbReference type="Proteomes" id="UP000584867">
    <property type="component" value="Unassembled WGS sequence"/>
</dbReference>
<proteinExistence type="predicted"/>
<dbReference type="PANTHER" id="PTHR43420">
    <property type="entry name" value="ACETYLTRANSFERASE"/>
    <property type="match status" value="1"/>
</dbReference>
<gene>
    <name evidence="4" type="ORF">HDF15_001059</name>
</gene>
<evidence type="ECO:0000313" key="5">
    <source>
        <dbReference type="Proteomes" id="UP000584867"/>
    </source>
</evidence>
<accession>A0A7W7ZMQ0</accession>
<dbReference type="InterPro" id="IPR050680">
    <property type="entry name" value="YpeA/RimI_acetyltransf"/>
</dbReference>
<keyword evidence="1 4" id="KW-0808">Transferase</keyword>
<evidence type="ECO:0000256" key="2">
    <source>
        <dbReference type="ARBA" id="ARBA00023315"/>
    </source>
</evidence>
<dbReference type="CDD" id="cd04301">
    <property type="entry name" value="NAT_SF"/>
    <property type="match status" value="1"/>
</dbReference>
<name>A0A7W7ZMQ0_9BACT</name>
<evidence type="ECO:0000259" key="3">
    <source>
        <dbReference type="PROSITE" id="PS51186"/>
    </source>
</evidence>
<dbReference type="RefSeq" id="WP_184253383.1">
    <property type="nucleotide sequence ID" value="NZ_JACHIO010000004.1"/>
</dbReference>
<dbReference type="Pfam" id="PF13508">
    <property type="entry name" value="Acetyltransf_7"/>
    <property type="match status" value="1"/>
</dbReference>
<organism evidence="4 5">
    <name type="scientific">Granulicella mallensis</name>
    <dbReference type="NCBI Taxonomy" id="940614"/>
    <lineage>
        <taxon>Bacteria</taxon>
        <taxon>Pseudomonadati</taxon>
        <taxon>Acidobacteriota</taxon>
        <taxon>Terriglobia</taxon>
        <taxon>Terriglobales</taxon>
        <taxon>Acidobacteriaceae</taxon>
        <taxon>Granulicella</taxon>
    </lineage>
</organism>
<evidence type="ECO:0000313" key="4">
    <source>
        <dbReference type="EMBL" id="MBB5062722.1"/>
    </source>
</evidence>
<keyword evidence="2" id="KW-0012">Acyltransferase</keyword>
<dbReference type="EMBL" id="JACHIO010000004">
    <property type="protein sequence ID" value="MBB5062722.1"/>
    <property type="molecule type" value="Genomic_DNA"/>
</dbReference>
<dbReference type="Gene3D" id="3.40.630.30">
    <property type="match status" value="1"/>
</dbReference>
<dbReference type="GO" id="GO:0016747">
    <property type="term" value="F:acyltransferase activity, transferring groups other than amino-acyl groups"/>
    <property type="evidence" value="ECO:0007669"/>
    <property type="project" value="InterPro"/>
</dbReference>
<comment type="caution">
    <text evidence="4">The sequence shown here is derived from an EMBL/GenBank/DDBJ whole genome shotgun (WGS) entry which is preliminary data.</text>
</comment>
<protein>
    <submittedName>
        <fullName evidence="4">GNAT superfamily N-acetyltransferase</fullName>
    </submittedName>
</protein>
<dbReference type="InterPro" id="IPR016181">
    <property type="entry name" value="Acyl_CoA_acyltransferase"/>
</dbReference>